<gene>
    <name evidence="1" type="ORF">EBM89_06975</name>
</gene>
<dbReference type="PANTHER" id="PTHR36221:SF1">
    <property type="entry name" value="DUF742 DOMAIN-CONTAINING PROTEIN"/>
    <property type="match status" value="1"/>
</dbReference>
<dbReference type="PANTHER" id="PTHR36221">
    <property type="entry name" value="DUF742 DOMAIN-CONTAINING PROTEIN"/>
    <property type="match status" value="1"/>
</dbReference>
<protein>
    <submittedName>
        <fullName evidence="1">DUF742 domain-containing protein</fullName>
    </submittedName>
</protein>
<organism evidence="1 2">
    <name type="scientific">Cellulomonas triticagri</name>
    <dbReference type="NCBI Taxonomy" id="2483352"/>
    <lineage>
        <taxon>Bacteria</taxon>
        <taxon>Bacillati</taxon>
        <taxon>Actinomycetota</taxon>
        <taxon>Actinomycetes</taxon>
        <taxon>Micrococcales</taxon>
        <taxon>Cellulomonadaceae</taxon>
        <taxon>Cellulomonas</taxon>
    </lineage>
</organism>
<accession>A0A3M2JRI3</accession>
<proteinExistence type="predicted"/>
<dbReference type="EMBL" id="RFFI01000028">
    <property type="protein sequence ID" value="RMI12838.1"/>
    <property type="molecule type" value="Genomic_DNA"/>
</dbReference>
<evidence type="ECO:0000313" key="2">
    <source>
        <dbReference type="Proteomes" id="UP000269289"/>
    </source>
</evidence>
<dbReference type="Proteomes" id="UP000269289">
    <property type="component" value="Unassembled WGS sequence"/>
</dbReference>
<dbReference type="InterPro" id="IPR007995">
    <property type="entry name" value="DUF742"/>
</dbReference>
<name>A0A3M2JRI3_9CELL</name>
<dbReference type="RefSeq" id="WP_122148725.1">
    <property type="nucleotide sequence ID" value="NZ_RFFI01000028.1"/>
</dbReference>
<evidence type="ECO:0000313" key="1">
    <source>
        <dbReference type="EMBL" id="RMI12838.1"/>
    </source>
</evidence>
<dbReference type="AlphaFoldDB" id="A0A3M2JRI3"/>
<sequence length="133" mass="14246">MDERLGMRAENVPSTIRPYVITRGKLEPEKRTVPLEALVERLPGAAPVGLTTESTALLHLLAGTGDAGLPTYLSLAELSAHLRLPVVVVRVLVSDLVQGGLLRVHGVGDPAARQDKNETLRLLESVLHGIASY</sequence>
<dbReference type="OrthoDB" id="3534386at2"/>
<dbReference type="Pfam" id="PF05331">
    <property type="entry name" value="DUF742"/>
    <property type="match status" value="1"/>
</dbReference>
<comment type="caution">
    <text evidence="1">The sequence shown here is derived from an EMBL/GenBank/DDBJ whole genome shotgun (WGS) entry which is preliminary data.</text>
</comment>
<reference evidence="1 2" key="1">
    <citation type="submission" date="2018-10" db="EMBL/GenBank/DDBJ databases">
        <title>Isolation, diversity and antifungal activity of actinobacteria from wheat.</title>
        <authorList>
            <person name="Han C."/>
        </authorList>
    </citation>
    <scope>NUCLEOTIDE SEQUENCE [LARGE SCALE GENOMIC DNA]</scope>
    <source>
        <strain evidence="1 2">NEAU-YY56</strain>
    </source>
</reference>
<keyword evidence="2" id="KW-1185">Reference proteome</keyword>